<dbReference type="PROSITE" id="PS51340">
    <property type="entry name" value="MOSC"/>
    <property type="match status" value="1"/>
</dbReference>
<dbReference type="SUPFAM" id="SSF141673">
    <property type="entry name" value="MOSC N-terminal domain-like"/>
    <property type="match status" value="1"/>
</dbReference>
<name>A0A7R7XXV8_9EURO</name>
<evidence type="ECO:0000259" key="1">
    <source>
        <dbReference type="PROSITE" id="PS51340"/>
    </source>
</evidence>
<dbReference type="Proteomes" id="UP000654913">
    <property type="component" value="Chromosome 7"/>
</dbReference>
<dbReference type="GO" id="GO:0030151">
    <property type="term" value="F:molybdenum ion binding"/>
    <property type="evidence" value="ECO:0007669"/>
    <property type="project" value="InterPro"/>
</dbReference>
<dbReference type="InterPro" id="IPR005302">
    <property type="entry name" value="MoCF_Sase_C"/>
</dbReference>
<dbReference type="OrthoDB" id="17255at2759"/>
<proteinExistence type="predicted"/>
<dbReference type="GeneID" id="64978646"/>
<dbReference type="PANTHER" id="PTHR14237">
    <property type="entry name" value="MOLYBDOPTERIN COFACTOR SULFURASE MOSC"/>
    <property type="match status" value="1"/>
</dbReference>
<dbReference type="RefSeq" id="XP_041560835.1">
    <property type="nucleotide sequence ID" value="XM_041695067.1"/>
</dbReference>
<dbReference type="GO" id="GO:0003824">
    <property type="term" value="F:catalytic activity"/>
    <property type="evidence" value="ECO:0007669"/>
    <property type="project" value="InterPro"/>
</dbReference>
<accession>A0A7R7XXV8</accession>
<reference evidence="2" key="1">
    <citation type="submission" date="2021-01" db="EMBL/GenBank/DDBJ databases">
        <authorList>
            <consortium name="Aspergillus puulaauensis MK2 genome sequencing consortium"/>
            <person name="Kazuki M."/>
            <person name="Futagami T."/>
        </authorList>
    </citation>
    <scope>NUCLEOTIDE SEQUENCE</scope>
    <source>
        <strain evidence="2">MK2</strain>
    </source>
</reference>
<gene>
    <name evidence="2" type="ORF">APUU_70219A</name>
</gene>
<feature type="domain" description="MOSC" evidence="1">
    <location>
        <begin position="271"/>
        <end position="464"/>
    </location>
</feature>
<dbReference type="Pfam" id="PF03476">
    <property type="entry name" value="MOSC_N"/>
    <property type="match status" value="1"/>
</dbReference>
<dbReference type="KEGG" id="apuu:APUU_70219A"/>
<dbReference type="InterPro" id="IPR005303">
    <property type="entry name" value="MOCOS_middle"/>
</dbReference>
<reference evidence="2" key="2">
    <citation type="submission" date="2021-02" db="EMBL/GenBank/DDBJ databases">
        <title>Aspergillus puulaauensis MK2 genome sequence.</title>
        <authorList>
            <person name="Futagami T."/>
            <person name="Mori K."/>
            <person name="Kadooka C."/>
            <person name="Tanaka T."/>
        </authorList>
    </citation>
    <scope>NUCLEOTIDE SEQUENCE</scope>
    <source>
        <strain evidence="2">MK2</strain>
    </source>
</reference>
<evidence type="ECO:0000313" key="2">
    <source>
        <dbReference type="EMBL" id="BCS28649.1"/>
    </source>
</evidence>
<keyword evidence="3" id="KW-1185">Reference proteome</keyword>
<protein>
    <recommendedName>
        <fullName evidence="1">MOSC domain-containing protein</fullName>
    </recommendedName>
</protein>
<organism evidence="2 3">
    <name type="scientific">Aspergillus puulaauensis</name>
    <dbReference type="NCBI Taxonomy" id="1220207"/>
    <lineage>
        <taxon>Eukaryota</taxon>
        <taxon>Fungi</taxon>
        <taxon>Dikarya</taxon>
        <taxon>Ascomycota</taxon>
        <taxon>Pezizomycotina</taxon>
        <taxon>Eurotiomycetes</taxon>
        <taxon>Eurotiomycetidae</taxon>
        <taxon>Eurotiales</taxon>
        <taxon>Aspergillaceae</taxon>
        <taxon>Aspergillus</taxon>
    </lineage>
</organism>
<dbReference type="GO" id="GO:0030170">
    <property type="term" value="F:pyridoxal phosphate binding"/>
    <property type="evidence" value="ECO:0007669"/>
    <property type="project" value="InterPro"/>
</dbReference>
<dbReference type="PANTHER" id="PTHR14237:SF23">
    <property type="entry name" value="MOSC DOMAIN PROTEIN (AFU_ORTHOLOGUE AFUA_7G05900)"/>
    <property type="match status" value="1"/>
</dbReference>
<sequence>MAMLESPADQNAALINNMLAIAGALLFTLCAVAQHSVKSSYIPKGCRILGLLTSQSNLHDEFHPEYNQGVPENSIDEQGRPAWRVKALFTYPLKSCAGVELNEADVVATGFAFDRQFCFAEAEPCKDPKDGSTWVARTLRNRGFSRLALVRPEIWIPDPAIPGYNPELEEVKSRGVMVIYYPRVGRNFLHSAMIKAGIYFNIIPRETLFTVPLHPPPSPDKQRNFPLTPVKIWKDNPLAYNYGHFIPPSFLHFLIPHEPSQSHNRHITLFRVNPSHTREIYRNAPRKQDLGFQPTTGFADAYPIHLLGLASVRDVNLHCVDDIQHLSSRRFRANVIIQGPGAFVEDDWKVIRISPPSLAAASSSPLSAPTANIVAGDDASGTKTSGPNHSASGLVIYTACRTIRCKLPNVDPDTGIRHPREPDRTLKSYRRIDKGDLTNACLGMQGVPAVQESRIRVGDAVSVLETGEHCYIKMLKPGENVEGV</sequence>
<dbReference type="EMBL" id="AP024449">
    <property type="protein sequence ID" value="BCS28649.1"/>
    <property type="molecule type" value="Genomic_DNA"/>
</dbReference>
<dbReference type="AlphaFoldDB" id="A0A7R7XXV8"/>
<evidence type="ECO:0000313" key="3">
    <source>
        <dbReference type="Proteomes" id="UP000654913"/>
    </source>
</evidence>